<dbReference type="PROSITE" id="PS00463">
    <property type="entry name" value="ZN2_CY6_FUNGAL_1"/>
    <property type="match status" value="1"/>
</dbReference>
<evidence type="ECO:0000313" key="7">
    <source>
        <dbReference type="Proteomes" id="UP000247810"/>
    </source>
</evidence>
<dbReference type="STRING" id="1448320.A0A319DFH6"/>
<keyword evidence="4" id="KW-0539">Nucleus</keyword>
<dbReference type="VEuPathDB" id="FungiDB:BO71DRAFT_356319"/>
<dbReference type="AlphaFoldDB" id="A0A319DFH6"/>
<evidence type="ECO:0000256" key="3">
    <source>
        <dbReference type="ARBA" id="ARBA00023163"/>
    </source>
</evidence>
<protein>
    <recommendedName>
        <fullName evidence="5">Zn(2)-C6 fungal-type domain-containing protein</fullName>
    </recommendedName>
</protein>
<evidence type="ECO:0000313" key="6">
    <source>
        <dbReference type="EMBL" id="PYH92967.1"/>
    </source>
</evidence>
<dbReference type="Pfam" id="PF00172">
    <property type="entry name" value="Zn_clus"/>
    <property type="match status" value="1"/>
</dbReference>
<gene>
    <name evidence="6" type="ORF">BO71DRAFT_356319</name>
</gene>
<organism evidence="6 7">
    <name type="scientific">Aspergillus ellipticus CBS 707.79</name>
    <dbReference type="NCBI Taxonomy" id="1448320"/>
    <lineage>
        <taxon>Eukaryota</taxon>
        <taxon>Fungi</taxon>
        <taxon>Dikarya</taxon>
        <taxon>Ascomycota</taxon>
        <taxon>Pezizomycotina</taxon>
        <taxon>Eurotiomycetes</taxon>
        <taxon>Eurotiomycetidae</taxon>
        <taxon>Eurotiales</taxon>
        <taxon>Aspergillaceae</taxon>
        <taxon>Aspergillus</taxon>
        <taxon>Aspergillus subgen. Circumdati</taxon>
    </lineage>
</organism>
<feature type="domain" description="Zn(2)-C6 fungal-type" evidence="5">
    <location>
        <begin position="10"/>
        <end position="38"/>
    </location>
</feature>
<dbReference type="GO" id="GO:0000981">
    <property type="term" value="F:DNA-binding transcription factor activity, RNA polymerase II-specific"/>
    <property type="evidence" value="ECO:0007669"/>
    <property type="project" value="InterPro"/>
</dbReference>
<dbReference type="PANTHER" id="PTHR38791">
    <property type="entry name" value="ZN(II)2CYS6 TRANSCRIPTION FACTOR (EUROFUNG)-RELATED-RELATED"/>
    <property type="match status" value="1"/>
</dbReference>
<proteinExistence type="predicted"/>
<accession>A0A319DFH6</accession>
<dbReference type="InterPro" id="IPR021858">
    <property type="entry name" value="Fun_TF"/>
</dbReference>
<dbReference type="CDD" id="cd00067">
    <property type="entry name" value="GAL4"/>
    <property type="match status" value="1"/>
</dbReference>
<dbReference type="SMART" id="SM00066">
    <property type="entry name" value="GAL4"/>
    <property type="match status" value="1"/>
</dbReference>
<name>A0A319DFH6_9EURO</name>
<dbReference type="GO" id="GO:0009893">
    <property type="term" value="P:positive regulation of metabolic process"/>
    <property type="evidence" value="ECO:0007669"/>
    <property type="project" value="UniProtKB-ARBA"/>
</dbReference>
<keyword evidence="2" id="KW-0238">DNA-binding</keyword>
<dbReference type="PROSITE" id="PS50048">
    <property type="entry name" value="ZN2_CY6_FUNGAL_2"/>
    <property type="match status" value="1"/>
</dbReference>
<dbReference type="GO" id="GO:0003677">
    <property type="term" value="F:DNA binding"/>
    <property type="evidence" value="ECO:0007669"/>
    <property type="project" value="UniProtKB-KW"/>
</dbReference>
<sequence>MVYRGKPSTACDRCRGRRLKCDRARPSCSQCIRAQVDCPGYRNTAELSFRDQSEEVIRKAKAKHRARKSVVVAEPNSRQPVRKGIALDVALSSPPEELAKGYFFTHYGGSHMPYLLDLTRNQDNAPINAALTAAGLAALSNLRMSPQMMLNARRHYTLALSRTRHALRDPALCRKDGTLAAVVLLGMFEIITCSDGSFAERWMKHMDGAAQLIELRGLRQVEGAAGLHLFTQLRAQNVLSRIYQERYCSPILAQLTQEAPKYRDPNYRTIDRLGILVIRLSSLCAAIKDGTINRPTEIIRLSLSLDAEFISTLLSIPPTWVYSTIEVPQFEGERRMQSVWGNRFHIYGNLTISSAWNNYRSARLVIHELIITAAKSLRNSSYTNSRIEQESLVIQSERTCHQIVEDICASVPFHLGATAENVGCGGNAGAPTGAGGITVVWPLLIAANSGFASPALRKWVMDCLDKIGHSLGINQALAVAQLLRDGIRTRSLICPDSSGDLHQCYGVVNEREK</sequence>
<dbReference type="Proteomes" id="UP000247810">
    <property type="component" value="Unassembled WGS sequence"/>
</dbReference>
<evidence type="ECO:0000256" key="4">
    <source>
        <dbReference type="ARBA" id="ARBA00023242"/>
    </source>
</evidence>
<reference evidence="6 7" key="1">
    <citation type="submission" date="2018-02" db="EMBL/GenBank/DDBJ databases">
        <title>The genomes of Aspergillus section Nigri reveals drivers in fungal speciation.</title>
        <authorList>
            <consortium name="DOE Joint Genome Institute"/>
            <person name="Vesth T.C."/>
            <person name="Nybo J."/>
            <person name="Theobald S."/>
            <person name="Brandl J."/>
            <person name="Frisvad J.C."/>
            <person name="Nielsen K.F."/>
            <person name="Lyhne E.K."/>
            <person name="Kogle M.E."/>
            <person name="Kuo A."/>
            <person name="Riley R."/>
            <person name="Clum A."/>
            <person name="Nolan M."/>
            <person name="Lipzen A."/>
            <person name="Salamov A."/>
            <person name="Henrissat B."/>
            <person name="Wiebenga A."/>
            <person name="De vries R.P."/>
            <person name="Grigoriev I.V."/>
            <person name="Mortensen U.H."/>
            <person name="Andersen M.R."/>
            <person name="Baker S.E."/>
        </authorList>
    </citation>
    <scope>NUCLEOTIDE SEQUENCE [LARGE SCALE GENOMIC DNA]</scope>
    <source>
        <strain evidence="6 7">CBS 707.79</strain>
    </source>
</reference>
<dbReference type="GO" id="GO:0008270">
    <property type="term" value="F:zinc ion binding"/>
    <property type="evidence" value="ECO:0007669"/>
    <property type="project" value="InterPro"/>
</dbReference>
<dbReference type="SUPFAM" id="SSF57701">
    <property type="entry name" value="Zn2/Cys6 DNA-binding domain"/>
    <property type="match status" value="1"/>
</dbReference>
<dbReference type="Gene3D" id="4.10.240.10">
    <property type="entry name" value="Zn(2)-C6 fungal-type DNA-binding domain"/>
    <property type="match status" value="1"/>
</dbReference>
<dbReference type="EMBL" id="KZ825903">
    <property type="protein sequence ID" value="PYH92967.1"/>
    <property type="molecule type" value="Genomic_DNA"/>
</dbReference>
<dbReference type="InterPro" id="IPR001138">
    <property type="entry name" value="Zn2Cys6_DnaBD"/>
</dbReference>
<keyword evidence="7" id="KW-1185">Reference proteome</keyword>
<dbReference type="InterPro" id="IPR036864">
    <property type="entry name" value="Zn2-C6_fun-type_DNA-bd_sf"/>
</dbReference>
<dbReference type="InterPro" id="IPR053175">
    <property type="entry name" value="DHMBA_Reg_Transcription_Factor"/>
</dbReference>
<dbReference type="Pfam" id="PF11951">
    <property type="entry name" value="Fungal_trans_2"/>
    <property type="match status" value="1"/>
</dbReference>
<keyword evidence="3" id="KW-0804">Transcription</keyword>
<evidence type="ECO:0000256" key="1">
    <source>
        <dbReference type="ARBA" id="ARBA00023015"/>
    </source>
</evidence>
<evidence type="ECO:0000256" key="2">
    <source>
        <dbReference type="ARBA" id="ARBA00023125"/>
    </source>
</evidence>
<keyword evidence="1" id="KW-0805">Transcription regulation</keyword>
<dbReference type="OrthoDB" id="5429770at2759"/>
<evidence type="ECO:0000259" key="5">
    <source>
        <dbReference type="PROSITE" id="PS50048"/>
    </source>
</evidence>
<dbReference type="PANTHER" id="PTHR38791:SF5">
    <property type="entry name" value="TRANSCRIPTION FACTOR DBAG-RELATED"/>
    <property type="match status" value="1"/>
</dbReference>